<gene>
    <name evidence="6" type="ORF">HHI36_016084</name>
</gene>
<comment type="similarity">
    <text evidence="2">Belongs to the FUN14 family.</text>
</comment>
<evidence type="ECO:0000256" key="3">
    <source>
        <dbReference type="ARBA" id="ARBA00022692"/>
    </source>
</evidence>
<dbReference type="PANTHER" id="PTHR21346">
    <property type="entry name" value="FUN14 DOMAIN CONTAINING"/>
    <property type="match status" value="1"/>
</dbReference>
<keyword evidence="4" id="KW-1133">Transmembrane helix</keyword>
<name>A0ABD2N8C0_9CUCU</name>
<evidence type="ECO:0000313" key="6">
    <source>
        <dbReference type="EMBL" id="KAL3274707.1"/>
    </source>
</evidence>
<evidence type="ECO:0000256" key="5">
    <source>
        <dbReference type="ARBA" id="ARBA00023136"/>
    </source>
</evidence>
<dbReference type="PANTHER" id="PTHR21346:SF0">
    <property type="entry name" value="RE45833P"/>
    <property type="match status" value="1"/>
</dbReference>
<reference evidence="6 7" key="1">
    <citation type="journal article" date="2021" name="BMC Biol.">
        <title>Horizontally acquired antibacterial genes associated with adaptive radiation of ladybird beetles.</title>
        <authorList>
            <person name="Li H.S."/>
            <person name="Tang X.F."/>
            <person name="Huang Y.H."/>
            <person name="Xu Z.Y."/>
            <person name="Chen M.L."/>
            <person name="Du X.Y."/>
            <person name="Qiu B.Y."/>
            <person name="Chen P.T."/>
            <person name="Zhang W."/>
            <person name="Slipinski A."/>
            <person name="Escalona H.E."/>
            <person name="Waterhouse R.M."/>
            <person name="Zwick A."/>
            <person name="Pang H."/>
        </authorList>
    </citation>
    <scope>NUCLEOTIDE SEQUENCE [LARGE SCALE GENOMIC DNA]</scope>
    <source>
        <strain evidence="6">SYSU2018</strain>
    </source>
</reference>
<dbReference type="InterPro" id="IPR007014">
    <property type="entry name" value="FUN14"/>
</dbReference>
<sequence>MKKTEVEEPLNVDVSAKYSVSQGQNIQENVREVKSGSYFDFSSEEEIKRAETYNMSEAPKIDVNEKMKEPKSEIFDLNEAKAALNRLGNNLKISTFPRQIGLGTSTGILAGFLSMKVGRLSALAIGGGILLYEVAHHNKIVTKDLETVSKQIRERNYLNNPKAKKALDMLNYAKKFAGRNKIFSVGFIGGFLLGTGINQ</sequence>
<dbReference type="AlphaFoldDB" id="A0ABD2N8C0"/>
<evidence type="ECO:0008006" key="8">
    <source>
        <dbReference type="Google" id="ProtNLM"/>
    </source>
</evidence>
<keyword evidence="3" id="KW-0812">Transmembrane</keyword>
<accession>A0ABD2N8C0</accession>
<protein>
    <recommendedName>
        <fullName evidence="8">FUN14 domain-containing protein 1</fullName>
    </recommendedName>
</protein>
<evidence type="ECO:0000256" key="1">
    <source>
        <dbReference type="ARBA" id="ARBA00004374"/>
    </source>
</evidence>
<dbReference type="EMBL" id="JABFTP020000062">
    <property type="protein sequence ID" value="KAL3274707.1"/>
    <property type="molecule type" value="Genomic_DNA"/>
</dbReference>
<evidence type="ECO:0000256" key="2">
    <source>
        <dbReference type="ARBA" id="ARBA00009160"/>
    </source>
</evidence>
<dbReference type="GO" id="GO:0005741">
    <property type="term" value="C:mitochondrial outer membrane"/>
    <property type="evidence" value="ECO:0007669"/>
    <property type="project" value="UniProtKB-SubCell"/>
</dbReference>
<dbReference type="Proteomes" id="UP001516400">
    <property type="component" value="Unassembled WGS sequence"/>
</dbReference>
<evidence type="ECO:0000256" key="4">
    <source>
        <dbReference type="ARBA" id="ARBA00022989"/>
    </source>
</evidence>
<organism evidence="6 7">
    <name type="scientific">Cryptolaemus montrouzieri</name>
    <dbReference type="NCBI Taxonomy" id="559131"/>
    <lineage>
        <taxon>Eukaryota</taxon>
        <taxon>Metazoa</taxon>
        <taxon>Ecdysozoa</taxon>
        <taxon>Arthropoda</taxon>
        <taxon>Hexapoda</taxon>
        <taxon>Insecta</taxon>
        <taxon>Pterygota</taxon>
        <taxon>Neoptera</taxon>
        <taxon>Endopterygota</taxon>
        <taxon>Coleoptera</taxon>
        <taxon>Polyphaga</taxon>
        <taxon>Cucujiformia</taxon>
        <taxon>Coccinelloidea</taxon>
        <taxon>Coccinellidae</taxon>
        <taxon>Scymninae</taxon>
        <taxon>Scymnini</taxon>
        <taxon>Cryptolaemus</taxon>
    </lineage>
</organism>
<evidence type="ECO:0000313" key="7">
    <source>
        <dbReference type="Proteomes" id="UP001516400"/>
    </source>
</evidence>
<proteinExistence type="inferred from homology"/>
<dbReference type="Pfam" id="PF04930">
    <property type="entry name" value="FUN14"/>
    <property type="match status" value="1"/>
</dbReference>
<comment type="subcellular location">
    <subcellularLocation>
        <location evidence="1">Mitochondrion outer membrane</location>
        <topology evidence="1">Multi-pass membrane protein</topology>
    </subcellularLocation>
</comment>
<keyword evidence="7" id="KW-1185">Reference proteome</keyword>
<keyword evidence="5" id="KW-0472">Membrane</keyword>
<comment type="caution">
    <text evidence="6">The sequence shown here is derived from an EMBL/GenBank/DDBJ whole genome shotgun (WGS) entry which is preliminary data.</text>
</comment>